<name>A0A7J8C7Y2_MOLMO</name>
<sequence length="22" mass="2849">MRNKEVLFWAITYRQNRKLLLR</sequence>
<evidence type="ECO:0000313" key="1">
    <source>
        <dbReference type="EMBL" id="KAF6406981.1"/>
    </source>
</evidence>
<organism evidence="1 2">
    <name type="scientific">Molossus molossus</name>
    <name type="common">Pallas' mastiff bat</name>
    <name type="synonym">Vespertilio molossus</name>
    <dbReference type="NCBI Taxonomy" id="27622"/>
    <lineage>
        <taxon>Eukaryota</taxon>
        <taxon>Metazoa</taxon>
        <taxon>Chordata</taxon>
        <taxon>Craniata</taxon>
        <taxon>Vertebrata</taxon>
        <taxon>Euteleostomi</taxon>
        <taxon>Mammalia</taxon>
        <taxon>Eutheria</taxon>
        <taxon>Laurasiatheria</taxon>
        <taxon>Chiroptera</taxon>
        <taxon>Yangochiroptera</taxon>
        <taxon>Molossidae</taxon>
        <taxon>Molossus</taxon>
    </lineage>
</organism>
<proteinExistence type="predicted"/>
<protein>
    <submittedName>
        <fullName evidence="1">IZUMO family member 2</fullName>
    </submittedName>
</protein>
<comment type="caution">
    <text evidence="1">The sequence shown here is derived from an EMBL/GenBank/DDBJ whole genome shotgun (WGS) entry which is preliminary data.</text>
</comment>
<dbReference type="EMBL" id="JACASF010000021">
    <property type="protein sequence ID" value="KAF6406981.1"/>
    <property type="molecule type" value="Genomic_DNA"/>
</dbReference>
<evidence type="ECO:0000313" key="2">
    <source>
        <dbReference type="Proteomes" id="UP000550707"/>
    </source>
</evidence>
<accession>A0A7J8C7Y2</accession>
<dbReference type="Proteomes" id="UP000550707">
    <property type="component" value="Unassembled WGS sequence"/>
</dbReference>
<gene>
    <name evidence="1" type="ORF">HJG59_007012</name>
</gene>
<reference evidence="1 2" key="1">
    <citation type="journal article" date="2020" name="Nature">
        <title>Six reference-quality genomes reveal evolution of bat adaptations.</title>
        <authorList>
            <person name="Jebb D."/>
            <person name="Huang Z."/>
            <person name="Pippel M."/>
            <person name="Hughes G.M."/>
            <person name="Lavrichenko K."/>
            <person name="Devanna P."/>
            <person name="Winkler S."/>
            <person name="Jermiin L.S."/>
            <person name="Skirmuntt E.C."/>
            <person name="Katzourakis A."/>
            <person name="Burkitt-Gray L."/>
            <person name="Ray D.A."/>
            <person name="Sullivan K.A.M."/>
            <person name="Roscito J.G."/>
            <person name="Kirilenko B.M."/>
            <person name="Davalos L.M."/>
            <person name="Corthals A.P."/>
            <person name="Power M.L."/>
            <person name="Jones G."/>
            <person name="Ransome R.D."/>
            <person name="Dechmann D.K.N."/>
            <person name="Locatelli A.G."/>
            <person name="Puechmaille S.J."/>
            <person name="Fedrigo O."/>
            <person name="Jarvis E.D."/>
            <person name="Hiller M."/>
            <person name="Vernes S.C."/>
            <person name="Myers E.W."/>
            <person name="Teeling E.C."/>
        </authorList>
    </citation>
    <scope>NUCLEOTIDE SEQUENCE [LARGE SCALE GENOMIC DNA]</scope>
    <source>
        <strain evidence="1">MMolMol1</strain>
        <tissue evidence="1">Muscle</tissue>
    </source>
</reference>
<dbReference type="AlphaFoldDB" id="A0A7J8C7Y2"/>
<keyword evidence="2" id="KW-1185">Reference proteome</keyword>